<evidence type="ECO:0000313" key="5">
    <source>
        <dbReference type="Proteomes" id="UP000226525"/>
    </source>
</evidence>
<comment type="caution">
    <text evidence="4">The sequence shown here is derived from an EMBL/GenBank/DDBJ whole genome shotgun (WGS) entry which is preliminary data.</text>
</comment>
<evidence type="ECO:0000256" key="1">
    <source>
        <dbReference type="ARBA" id="ARBA00022679"/>
    </source>
</evidence>
<accession>A0A2D6YMN7</accession>
<dbReference type="InterPro" id="IPR004007">
    <property type="entry name" value="DhaL_dom"/>
</dbReference>
<evidence type="ECO:0000259" key="3">
    <source>
        <dbReference type="PROSITE" id="PS51480"/>
    </source>
</evidence>
<sequence length="198" mass="21762">MKVLWLQDQLPQLAENLESSSEELNGLDAKLGDGDLGVTMVRGSRQLMEIREELPDDWGMALLKCAQAFTKTSGSSYGTILATGLMAMAKQKKGQAEIDPSEWADLLKVALEAMQKRGKAELGQKTVLDPLSAIQKKLESNPNSSLPDLIEVVQQTIDDFRDKPCQIGRARIFQEKSIGLDDPGMVALKRLLEGLTHL</sequence>
<dbReference type="Pfam" id="PF02734">
    <property type="entry name" value="Dak2"/>
    <property type="match status" value="1"/>
</dbReference>
<dbReference type="PANTHER" id="PTHR28629">
    <property type="entry name" value="TRIOKINASE/FMN CYCLASE"/>
    <property type="match status" value="1"/>
</dbReference>
<dbReference type="EMBL" id="NZEX01000157">
    <property type="protein sequence ID" value="MAH64365.1"/>
    <property type="molecule type" value="Genomic_DNA"/>
</dbReference>
<dbReference type="GO" id="GO:0005829">
    <property type="term" value="C:cytosol"/>
    <property type="evidence" value="ECO:0007669"/>
    <property type="project" value="TreeGrafter"/>
</dbReference>
<dbReference type="SMART" id="SM01120">
    <property type="entry name" value="Dak2"/>
    <property type="match status" value="1"/>
</dbReference>
<dbReference type="Gene3D" id="1.25.40.340">
    <property type="match status" value="1"/>
</dbReference>
<dbReference type="InterPro" id="IPR036117">
    <property type="entry name" value="DhaL_dom_sf"/>
</dbReference>
<dbReference type="GO" id="GO:0004371">
    <property type="term" value="F:glycerone kinase activity"/>
    <property type="evidence" value="ECO:0007669"/>
    <property type="project" value="InterPro"/>
</dbReference>
<proteinExistence type="predicted"/>
<name>A0A2D6YMN7_9DELT</name>
<feature type="domain" description="DhaL" evidence="3">
    <location>
        <begin position="4"/>
        <end position="197"/>
    </location>
</feature>
<dbReference type="AlphaFoldDB" id="A0A2D6YMN7"/>
<dbReference type="PANTHER" id="PTHR28629:SF4">
    <property type="entry name" value="TRIOKINASE_FMN CYCLASE"/>
    <property type="match status" value="1"/>
</dbReference>
<organism evidence="4 5">
    <name type="scientific">SAR324 cluster bacterium</name>
    <dbReference type="NCBI Taxonomy" id="2024889"/>
    <lineage>
        <taxon>Bacteria</taxon>
        <taxon>Deltaproteobacteria</taxon>
        <taxon>SAR324 cluster</taxon>
    </lineage>
</organism>
<gene>
    <name evidence="4" type="ORF">CMN54_13155</name>
</gene>
<dbReference type="InterPro" id="IPR050861">
    <property type="entry name" value="Dihydroxyacetone_Kinase"/>
</dbReference>
<dbReference type="GO" id="GO:0019563">
    <property type="term" value="P:glycerol catabolic process"/>
    <property type="evidence" value="ECO:0007669"/>
    <property type="project" value="TreeGrafter"/>
</dbReference>
<dbReference type="PROSITE" id="PS51480">
    <property type="entry name" value="DHAL"/>
    <property type="match status" value="1"/>
</dbReference>
<dbReference type="SUPFAM" id="SSF101473">
    <property type="entry name" value="DhaL-like"/>
    <property type="match status" value="1"/>
</dbReference>
<evidence type="ECO:0000313" key="4">
    <source>
        <dbReference type="EMBL" id="MAH64365.1"/>
    </source>
</evidence>
<reference evidence="5" key="1">
    <citation type="submission" date="2017-09" db="EMBL/GenBank/DDBJ databases">
        <title>The Reconstruction of 2,631 Draft Metagenome-Assembled Genomes from the Global Oceans.</title>
        <authorList>
            <person name="Tully B.J."/>
            <person name="Graham E.D."/>
            <person name="Heidelberg J.F."/>
        </authorList>
    </citation>
    <scope>NUCLEOTIDE SEQUENCE [LARGE SCALE GENOMIC DNA]</scope>
</reference>
<protein>
    <submittedName>
        <fullName evidence="4">Phosphatase</fullName>
    </submittedName>
</protein>
<evidence type="ECO:0000256" key="2">
    <source>
        <dbReference type="ARBA" id="ARBA00022777"/>
    </source>
</evidence>
<dbReference type="Proteomes" id="UP000226525">
    <property type="component" value="Unassembled WGS sequence"/>
</dbReference>
<keyword evidence="1" id="KW-0808">Transferase</keyword>
<keyword evidence="2" id="KW-0418">Kinase</keyword>